<dbReference type="Proteomes" id="UP001254813">
    <property type="component" value="Unassembled WGS sequence"/>
</dbReference>
<dbReference type="NCBIfam" id="TIGR03557">
    <property type="entry name" value="F420_G6P_family"/>
    <property type="match status" value="1"/>
</dbReference>
<sequence length="315" mass="35208">MPEFGYTLSSEEFAGSELVESAREAESRGYDFLSVSDHFHPWLAEQGESPFVWNTLGGVAAATDDIDLGVGVTCPTVRIHPVNVAQAAATTKEMLEGREFYFGVGSGEALNEHVTGEHWPEHDVRMEMLEEAVDVIRSLWTGEQVSHRGKHYTVENARLYTLPEELPSLLVSAFGEESARRASDIGDGFWSVGPQDVVEEYEGDGPKMTQLTMCVADSEDEAVKTAHENWRQSALPGELNQILPTPKHFDEASQMVTEETVREGSTITDQDPQTHIDNIQQCLDAGYDHVYFHQIGDDQEAFFEFYEEEVLPSFR</sequence>
<dbReference type="GO" id="GO:0016491">
    <property type="term" value="F:oxidoreductase activity"/>
    <property type="evidence" value="ECO:0007669"/>
    <property type="project" value="UniProtKB-KW"/>
</dbReference>
<dbReference type="PANTHER" id="PTHR43244">
    <property type="match status" value="1"/>
</dbReference>
<keyword evidence="4" id="KW-1185">Reference proteome</keyword>
<dbReference type="InterPro" id="IPR011251">
    <property type="entry name" value="Luciferase-like_dom"/>
</dbReference>
<dbReference type="InterPro" id="IPR050564">
    <property type="entry name" value="F420-G6PD/mer"/>
</dbReference>
<dbReference type="CDD" id="cd01097">
    <property type="entry name" value="Tetrahydromethanopterin_reductase"/>
    <property type="match status" value="1"/>
</dbReference>
<name>A0ABU2G161_9EURY</name>
<evidence type="ECO:0000259" key="2">
    <source>
        <dbReference type="Pfam" id="PF00296"/>
    </source>
</evidence>
<dbReference type="InterPro" id="IPR036661">
    <property type="entry name" value="Luciferase-like_sf"/>
</dbReference>
<protein>
    <submittedName>
        <fullName evidence="3">TIGR03557 family F420-dependent LLM class oxidoreductase</fullName>
        <ecNumber evidence="3">1.-.-.-</ecNumber>
    </submittedName>
</protein>
<accession>A0ABU2G161</accession>
<dbReference type="RefSeq" id="WP_310928349.1">
    <property type="nucleotide sequence ID" value="NZ_JAMQOQ010000002.1"/>
</dbReference>
<comment type="caution">
    <text evidence="3">The sequence shown here is derived from an EMBL/GenBank/DDBJ whole genome shotgun (WGS) entry which is preliminary data.</text>
</comment>
<gene>
    <name evidence="3" type="ORF">NDI79_10085</name>
</gene>
<reference evidence="3 4" key="1">
    <citation type="submission" date="2022-06" db="EMBL/GenBank/DDBJ databases">
        <title>Halogeometricum sp. a new haloarchaeum isolate from saline soil.</title>
        <authorList>
            <person name="Strakova D."/>
            <person name="Galisteo C."/>
            <person name="Sanchez-Porro C."/>
            <person name="Ventosa A."/>
        </authorList>
    </citation>
    <scope>NUCLEOTIDE SEQUENCE [LARGE SCALE GENOMIC DNA]</scope>
    <source>
        <strain evidence="4">S3BR25-2</strain>
    </source>
</reference>
<dbReference type="SUPFAM" id="SSF51679">
    <property type="entry name" value="Bacterial luciferase-like"/>
    <property type="match status" value="1"/>
</dbReference>
<dbReference type="EMBL" id="JAMQOQ010000002">
    <property type="protein sequence ID" value="MDS0294520.1"/>
    <property type="molecule type" value="Genomic_DNA"/>
</dbReference>
<dbReference type="InterPro" id="IPR019945">
    <property type="entry name" value="F420_G6P_DH-rel"/>
</dbReference>
<evidence type="ECO:0000313" key="4">
    <source>
        <dbReference type="Proteomes" id="UP001254813"/>
    </source>
</evidence>
<dbReference type="Gene3D" id="3.20.20.30">
    <property type="entry name" value="Luciferase-like domain"/>
    <property type="match status" value="1"/>
</dbReference>
<feature type="domain" description="Luciferase-like" evidence="2">
    <location>
        <begin position="7"/>
        <end position="288"/>
    </location>
</feature>
<dbReference type="EC" id="1.-.-.-" evidence="3"/>
<proteinExistence type="predicted"/>
<evidence type="ECO:0000313" key="3">
    <source>
        <dbReference type="EMBL" id="MDS0294520.1"/>
    </source>
</evidence>
<evidence type="ECO:0000256" key="1">
    <source>
        <dbReference type="ARBA" id="ARBA00023002"/>
    </source>
</evidence>
<dbReference type="Pfam" id="PF00296">
    <property type="entry name" value="Bac_luciferase"/>
    <property type="match status" value="1"/>
</dbReference>
<dbReference type="PANTHER" id="PTHR43244:SF1">
    <property type="entry name" value="5,10-METHYLENETETRAHYDROMETHANOPTERIN REDUCTASE"/>
    <property type="match status" value="1"/>
</dbReference>
<organism evidence="3 4">
    <name type="scientific">Halogeometricum luteum</name>
    <dbReference type="NCBI Taxonomy" id="2950537"/>
    <lineage>
        <taxon>Archaea</taxon>
        <taxon>Methanobacteriati</taxon>
        <taxon>Methanobacteriota</taxon>
        <taxon>Stenosarchaea group</taxon>
        <taxon>Halobacteria</taxon>
        <taxon>Halobacteriales</taxon>
        <taxon>Haloferacaceae</taxon>
        <taxon>Halogeometricum</taxon>
    </lineage>
</organism>
<keyword evidence="1 3" id="KW-0560">Oxidoreductase</keyword>